<keyword evidence="3" id="KW-0934">Plastid</keyword>
<evidence type="ECO:0000256" key="3">
    <source>
        <dbReference type="ARBA" id="ARBA00022640"/>
    </source>
</evidence>
<reference evidence="4" key="1">
    <citation type="submission" date="2021-01" db="EMBL/GenBank/DDBJ databases">
        <authorList>
            <person name="Corre E."/>
            <person name="Pelletier E."/>
            <person name="Niang G."/>
            <person name="Scheremetjew M."/>
            <person name="Finn R."/>
            <person name="Kale V."/>
            <person name="Holt S."/>
            <person name="Cochrane G."/>
            <person name="Meng A."/>
            <person name="Brown T."/>
            <person name="Cohen L."/>
        </authorList>
    </citation>
    <scope>NUCLEOTIDE SEQUENCE</scope>
    <source>
        <strain evidence="4">SPMC142</strain>
    </source>
</reference>
<proteinExistence type="predicted"/>
<sequence>MRGCSPAHRITTAVAVVLASLAGPERVMNRFSGLLRDEAAVAIAAPAAPQLAETKRPGNALQVKRCRKALRAKLQRVPAFVVTNDAGSPFLSPLSNGDQSALMFLYPFEAQAMLKGVLKAPNGASSGAMITLSNLARAYQLAEKPPIKSGLRDQITNRELNMVWQFGPHAAEQRAAQALMVKSMKAPVVPKVPAYMVPGMAYDKRGKEVRPIFMSRKDAEAAIAKTGEVNGDFKPDVVVMDLLELIHQLQVNAVIDTAAAEAEIASIEFVPPSESLEFQTELKSDKMGTKARIVPPDFRWH</sequence>
<evidence type="ECO:0000256" key="2">
    <source>
        <dbReference type="ARBA" id="ARBA00022528"/>
    </source>
</evidence>
<dbReference type="EMBL" id="HBIQ01079649">
    <property type="protein sequence ID" value="CAE0582240.1"/>
    <property type="molecule type" value="Transcribed_RNA"/>
</dbReference>
<dbReference type="AlphaFoldDB" id="A0A7S3WXC2"/>
<name>A0A7S3WXC2_9SPIT</name>
<dbReference type="Gene3D" id="3.40.1350.100">
    <property type="match status" value="2"/>
</dbReference>
<dbReference type="InterPro" id="IPR007378">
    <property type="entry name" value="Tic22-like"/>
</dbReference>
<accession>A0A7S3WXC2</accession>
<protein>
    <submittedName>
        <fullName evidence="4">Uncharacterized protein</fullName>
    </submittedName>
</protein>
<comment type="subcellular location">
    <subcellularLocation>
        <location evidence="1">Plastid</location>
        <location evidence="1">Chloroplast</location>
    </subcellularLocation>
</comment>
<dbReference type="PANTHER" id="PTHR33926:SF4">
    <property type="entry name" value="PROTEIN TIC 22, CHLOROPLASTIC"/>
    <property type="match status" value="1"/>
</dbReference>
<dbReference type="GO" id="GO:0009507">
    <property type="term" value="C:chloroplast"/>
    <property type="evidence" value="ECO:0007669"/>
    <property type="project" value="UniProtKB-SubCell"/>
</dbReference>
<evidence type="ECO:0000256" key="1">
    <source>
        <dbReference type="ARBA" id="ARBA00004229"/>
    </source>
</evidence>
<gene>
    <name evidence="4" type="ORF">SACU0126_LOCUS25414</name>
</gene>
<organism evidence="4">
    <name type="scientific">Strombidinopsis acuminata</name>
    <dbReference type="NCBI Taxonomy" id="141414"/>
    <lineage>
        <taxon>Eukaryota</taxon>
        <taxon>Sar</taxon>
        <taxon>Alveolata</taxon>
        <taxon>Ciliophora</taxon>
        <taxon>Intramacronucleata</taxon>
        <taxon>Spirotrichea</taxon>
        <taxon>Choreotrichia</taxon>
        <taxon>Choreotrichida</taxon>
        <taxon>Strombidinopsidae</taxon>
        <taxon>Strombidinopsis</taxon>
    </lineage>
</organism>
<evidence type="ECO:0000313" key="4">
    <source>
        <dbReference type="EMBL" id="CAE0582240.1"/>
    </source>
</evidence>
<dbReference type="PANTHER" id="PTHR33926">
    <property type="entry name" value="PROTEIN TIC 22, CHLOROPLASTIC"/>
    <property type="match status" value="1"/>
</dbReference>
<keyword evidence="2" id="KW-0150">Chloroplast</keyword>
<dbReference type="GO" id="GO:0015031">
    <property type="term" value="P:protein transport"/>
    <property type="evidence" value="ECO:0007669"/>
    <property type="project" value="InterPro"/>
</dbReference>